<keyword evidence="3" id="KW-1185">Reference proteome</keyword>
<feature type="region of interest" description="Disordered" evidence="1">
    <location>
        <begin position="61"/>
        <end position="91"/>
    </location>
</feature>
<dbReference type="OrthoDB" id="3853004at2"/>
<organism evidence="2 3">
    <name type="scientific">Actinophytocola oryzae</name>
    <dbReference type="NCBI Taxonomy" id="502181"/>
    <lineage>
        <taxon>Bacteria</taxon>
        <taxon>Bacillati</taxon>
        <taxon>Actinomycetota</taxon>
        <taxon>Actinomycetes</taxon>
        <taxon>Pseudonocardiales</taxon>
        <taxon>Pseudonocardiaceae</taxon>
    </lineage>
</organism>
<reference evidence="2 3" key="1">
    <citation type="submission" date="2019-03" db="EMBL/GenBank/DDBJ databases">
        <title>Genomic Encyclopedia of Archaeal and Bacterial Type Strains, Phase II (KMG-II): from individual species to whole genera.</title>
        <authorList>
            <person name="Goeker M."/>
        </authorList>
    </citation>
    <scope>NUCLEOTIDE SEQUENCE [LARGE SCALE GENOMIC DNA]</scope>
    <source>
        <strain evidence="2 3">DSM 45499</strain>
    </source>
</reference>
<evidence type="ECO:0000256" key="1">
    <source>
        <dbReference type="SAM" id="MobiDB-lite"/>
    </source>
</evidence>
<protein>
    <submittedName>
        <fullName evidence="2">Immunity protein Imm1 of predicted polymorphic toxin system</fullName>
    </submittedName>
</protein>
<dbReference type="InterPro" id="IPR025680">
    <property type="entry name" value="DddI"/>
</dbReference>
<sequence length="124" mass="13583">MTGSWHLKDETTTLNGEQALALVRRRIDDGQLETWLTHDDGRALTLVTNRARAMVMLLDGPDDPGRHAVDPDAPGEQDGYVLGNGQSDTYPDRDTVPLDQALDAVAHIVEHGEPSASVAWRSDR</sequence>
<proteinExistence type="predicted"/>
<dbReference type="AlphaFoldDB" id="A0A4R7W6P0"/>
<dbReference type="EMBL" id="SOCP01000001">
    <property type="protein sequence ID" value="TDV57357.1"/>
    <property type="molecule type" value="Genomic_DNA"/>
</dbReference>
<dbReference type="RefSeq" id="WP_133900650.1">
    <property type="nucleotide sequence ID" value="NZ_SOCP01000001.1"/>
</dbReference>
<gene>
    <name evidence="2" type="ORF">CLV71_101228</name>
</gene>
<evidence type="ECO:0000313" key="2">
    <source>
        <dbReference type="EMBL" id="TDV57357.1"/>
    </source>
</evidence>
<name>A0A4R7W6P0_9PSEU</name>
<dbReference type="Proteomes" id="UP000294927">
    <property type="component" value="Unassembled WGS sequence"/>
</dbReference>
<evidence type="ECO:0000313" key="3">
    <source>
        <dbReference type="Proteomes" id="UP000294927"/>
    </source>
</evidence>
<accession>A0A4R7W6P0</accession>
<comment type="caution">
    <text evidence="2">The sequence shown here is derived from an EMBL/GenBank/DDBJ whole genome shotgun (WGS) entry which is preliminary data.</text>
</comment>
<dbReference type="Pfam" id="PF14430">
    <property type="entry name" value="Imm1"/>
    <property type="match status" value="1"/>
</dbReference>